<evidence type="ECO:0000313" key="4">
    <source>
        <dbReference type="Proteomes" id="UP001055439"/>
    </source>
</evidence>
<dbReference type="OrthoDB" id="644463at2759"/>
<dbReference type="EMBL" id="CP097507">
    <property type="protein sequence ID" value="URE03289.1"/>
    <property type="molecule type" value="Genomic_DNA"/>
</dbReference>
<proteinExistence type="predicted"/>
<reference evidence="3" key="1">
    <citation type="submission" date="2022-05" db="EMBL/GenBank/DDBJ databases">
        <title>The Musa troglodytarum L. genome provides insights into the mechanism of non-climacteric behaviour and enrichment of carotenoids.</title>
        <authorList>
            <person name="Wang J."/>
        </authorList>
    </citation>
    <scope>NUCLEOTIDE SEQUENCE</scope>
    <source>
        <tissue evidence="3">Leaf</tissue>
    </source>
</reference>
<dbReference type="GO" id="GO:0006075">
    <property type="term" value="P:(1-&gt;3)-beta-D-glucan biosynthetic process"/>
    <property type="evidence" value="ECO:0007669"/>
    <property type="project" value="InterPro"/>
</dbReference>
<name>A0A9E7K3L3_9LILI</name>
<dbReference type="PANTHER" id="PTHR12741:SF16">
    <property type="entry name" value="CALLOSE SYNTHASE 7"/>
    <property type="match status" value="1"/>
</dbReference>
<accession>A0A9E7K3L3</accession>
<evidence type="ECO:0000256" key="1">
    <source>
        <dbReference type="SAM" id="MobiDB-lite"/>
    </source>
</evidence>
<feature type="domain" description="Glycosyl transferase 48" evidence="2">
    <location>
        <begin position="175"/>
        <end position="287"/>
    </location>
</feature>
<dbReference type="GO" id="GO:0000148">
    <property type="term" value="C:1,3-beta-D-glucan synthase complex"/>
    <property type="evidence" value="ECO:0007669"/>
    <property type="project" value="InterPro"/>
</dbReference>
<evidence type="ECO:0000259" key="2">
    <source>
        <dbReference type="Pfam" id="PF02364"/>
    </source>
</evidence>
<dbReference type="PANTHER" id="PTHR12741">
    <property type="entry name" value="LYST-INTERACTING PROTEIN LIP5 DOPAMINE RESPONSIVE PROTEIN DRG-1"/>
    <property type="match status" value="1"/>
</dbReference>
<gene>
    <name evidence="3" type="ORF">MUK42_33733</name>
</gene>
<feature type="region of interest" description="Disordered" evidence="1">
    <location>
        <begin position="1"/>
        <end position="29"/>
    </location>
</feature>
<sequence>MASGSKHPPGRGGNGSADPKVRRTLSRKPTMLNVPQEEEATLLADSELVPILRVANEIETFSPRVAHLFLKTHYKRCETIRGKEYRARPWWAGSCCNLLTAIDYSQPEMTEHHLISLDLHHCHIGITSLSMVQAQPTSEGLSRKRCGKQELYLVVSGLERPILEDPLIQQNGKPLENALASQSIFQLGLLLVMEVGLEKGFQTAIGEFILMQLQLASVFFTFQLGTKAHYCGRPILRGRAKYRTTGHSFVLFHAKFADNYCMLSRSHFCLRTRAVDIVDRLLSIWKFTTKLNAVPVRHVFCVSLDCLMVVCTICIQPFRI</sequence>
<dbReference type="GO" id="GO:0003843">
    <property type="term" value="F:1,3-beta-D-glucan synthase activity"/>
    <property type="evidence" value="ECO:0007669"/>
    <property type="project" value="InterPro"/>
</dbReference>
<dbReference type="Proteomes" id="UP001055439">
    <property type="component" value="Chromosome 5"/>
</dbReference>
<keyword evidence="4" id="KW-1185">Reference proteome</keyword>
<dbReference type="AlphaFoldDB" id="A0A9E7K3L3"/>
<dbReference type="InterPro" id="IPR003440">
    <property type="entry name" value="Glyco_trans_48_dom"/>
</dbReference>
<organism evidence="3 4">
    <name type="scientific">Musa troglodytarum</name>
    <name type="common">fe'i banana</name>
    <dbReference type="NCBI Taxonomy" id="320322"/>
    <lineage>
        <taxon>Eukaryota</taxon>
        <taxon>Viridiplantae</taxon>
        <taxon>Streptophyta</taxon>
        <taxon>Embryophyta</taxon>
        <taxon>Tracheophyta</taxon>
        <taxon>Spermatophyta</taxon>
        <taxon>Magnoliopsida</taxon>
        <taxon>Liliopsida</taxon>
        <taxon>Zingiberales</taxon>
        <taxon>Musaceae</taxon>
        <taxon>Musa</taxon>
    </lineage>
</organism>
<dbReference type="GO" id="GO:0005886">
    <property type="term" value="C:plasma membrane"/>
    <property type="evidence" value="ECO:0007669"/>
    <property type="project" value="TreeGrafter"/>
</dbReference>
<evidence type="ECO:0000313" key="3">
    <source>
        <dbReference type="EMBL" id="URE03289.1"/>
    </source>
</evidence>
<protein>
    <submittedName>
        <fullName evidence="3">1,3-beta-glucan synthase component</fullName>
    </submittedName>
</protein>
<dbReference type="Pfam" id="PF02364">
    <property type="entry name" value="Glucan_synthase"/>
    <property type="match status" value="1"/>
</dbReference>